<name>A0AAN8I9S8_9EURO</name>
<dbReference type="AlphaFoldDB" id="A0AAN8I9S8"/>
<keyword evidence="1" id="KW-0812">Transmembrane</keyword>
<feature type="transmembrane region" description="Helical" evidence="1">
    <location>
        <begin position="90"/>
        <end position="111"/>
    </location>
</feature>
<accession>A0AAN8I9S8</accession>
<dbReference type="Proteomes" id="UP001316803">
    <property type="component" value="Unassembled WGS sequence"/>
</dbReference>
<evidence type="ECO:0000259" key="2">
    <source>
        <dbReference type="Pfam" id="PF01757"/>
    </source>
</evidence>
<feature type="transmembrane region" description="Helical" evidence="1">
    <location>
        <begin position="430"/>
        <end position="451"/>
    </location>
</feature>
<organism evidence="3 4">
    <name type="scientific">Knufia fluminis</name>
    <dbReference type="NCBI Taxonomy" id="191047"/>
    <lineage>
        <taxon>Eukaryota</taxon>
        <taxon>Fungi</taxon>
        <taxon>Dikarya</taxon>
        <taxon>Ascomycota</taxon>
        <taxon>Pezizomycotina</taxon>
        <taxon>Eurotiomycetes</taxon>
        <taxon>Chaetothyriomycetidae</taxon>
        <taxon>Chaetothyriales</taxon>
        <taxon>Trichomeriaceae</taxon>
        <taxon>Knufia</taxon>
    </lineage>
</organism>
<comment type="caution">
    <text evidence="3">The sequence shown here is derived from an EMBL/GenBank/DDBJ whole genome shotgun (WGS) entry which is preliminary data.</text>
</comment>
<feature type="transmembrane region" description="Helical" evidence="1">
    <location>
        <begin position="341"/>
        <end position="358"/>
    </location>
</feature>
<keyword evidence="1" id="KW-0472">Membrane</keyword>
<evidence type="ECO:0000313" key="4">
    <source>
        <dbReference type="Proteomes" id="UP001316803"/>
    </source>
</evidence>
<feature type="transmembrane region" description="Helical" evidence="1">
    <location>
        <begin position="379"/>
        <end position="403"/>
    </location>
</feature>
<evidence type="ECO:0000313" key="3">
    <source>
        <dbReference type="EMBL" id="KAK5955941.1"/>
    </source>
</evidence>
<dbReference type="GO" id="GO:0016747">
    <property type="term" value="F:acyltransferase activity, transferring groups other than amino-acyl groups"/>
    <property type="evidence" value="ECO:0007669"/>
    <property type="project" value="InterPro"/>
</dbReference>
<sequence>MCVLDQPDQSWSRPSVKIVQGVRRRLGRLWHVDDDARTRLMESSTWADGLRGIATLGVVSSHLVLCFGRSLVRPCCGSDEGTPMLFQRPILRLISTGHSWVAVFFVLLGFVNSLKPLKQARSAQHEAALANLATSSFRRPFRLILPSSLATIIAWTVCQLGLMEGGRTGDAWWLYENTPAPSSSWLLAFSDLWTSLWHTWTYGGSNKYDQPQWTMIFLLQASMMVFTALLIVVNLNARWRTFMLTLFTFWSLNLSVTIEDPVVGPTCLAGIILAELSLTSLPVSLSERRLTPILASLFITLGLIFMSVTHDDPASAPWCDFLWRFAATYFPTAANREFHRTWGSIGAIFLSLGIIFSPHARQLLSTKPLTWLGRISFPVFLLHPLFMQTVMPLFAFSSGYFMATTDIKWDPMTGLQTFTEVPRYRQRGNAMLGVAVVVTLACTLAASHLWMMKVEPVFGRITRGCEEVMTGRSEVGWSLPKFMANGQVNGTANGHLQGAGVPAVKEGHVS</sequence>
<keyword evidence="1" id="KW-1133">Transmembrane helix</keyword>
<feature type="domain" description="Acyltransferase 3" evidence="2">
    <location>
        <begin position="46"/>
        <end position="404"/>
    </location>
</feature>
<evidence type="ECO:0000256" key="1">
    <source>
        <dbReference type="SAM" id="Phobius"/>
    </source>
</evidence>
<dbReference type="InterPro" id="IPR050879">
    <property type="entry name" value="Acyltransferase_3"/>
</dbReference>
<dbReference type="Pfam" id="PF01757">
    <property type="entry name" value="Acyl_transf_3"/>
    <property type="match status" value="1"/>
</dbReference>
<feature type="transmembrane region" description="Helical" evidence="1">
    <location>
        <begin position="213"/>
        <end position="232"/>
    </location>
</feature>
<feature type="transmembrane region" description="Helical" evidence="1">
    <location>
        <begin position="143"/>
        <end position="162"/>
    </location>
</feature>
<dbReference type="PANTHER" id="PTHR23028:SF128">
    <property type="entry name" value="ACYLTRANSFERASE 3 DOMAIN-CONTAINING PROTEIN"/>
    <property type="match status" value="1"/>
</dbReference>
<dbReference type="EMBL" id="JAKLMC020000005">
    <property type="protein sequence ID" value="KAK5955941.1"/>
    <property type="molecule type" value="Genomic_DNA"/>
</dbReference>
<dbReference type="PANTHER" id="PTHR23028">
    <property type="entry name" value="ACETYLTRANSFERASE"/>
    <property type="match status" value="1"/>
</dbReference>
<reference evidence="3 4" key="1">
    <citation type="submission" date="2022-12" db="EMBL/GenBank/DDBJ databases">
        <title>Genomic features and morphological characterization of a novel Knufia sp. strain isolated from spacecraft assembly facility.</title>
        <authorList>
            <person name="Teixeira M."/>
            <person name="Chander A.M."/>
            <person name="Stajich J.E."/>
            <person name="Venkateswaran K."/>
        </authorList>
    </citation>
    <scope>NUCLEOTIDE SEQUENCE [LARGE SCALE GENOMIC DNA]</scope>
    <source>
        <strain evidence="3 4">FJI-L2-BK-P2</strain>
    </source>
</reference>
<proteinExistence type="predicted"/>
<gene>
    <name evidence="3" type="ORF">OHC33_002514</name>
</gene>
<protein>
    <recommendedName>
        <fullName evidence="2">Acyltransferase 3 domain-containing protein</fullName>
    </recommendedName>
</protein>
<dbReference type="InterPro" id="IPR002656">
    <property type="entry name" value="Acyl_transf_3_dom"/>
</dbReference>
<keyword evidence="4" id="KW-1185">Reference proteome</keyword>